<dbReference type="GO" id="GO:0003917">
    <property type="term" value="F:DNA topoisomerase type I (single strand cut, ATP-independent) activity"/>
    <property type="evidence" value="ECO:0007669"/>
    <property type="project" value="UniProtKB-EC"/>
</dbReference>
<dbReference type="GO" id="GO:0006281">
    <property type="term" value="P:DNA repair"/>
    <property type="evidence" value="ECO:0007669"/>
    <property type="project" value="TreeGrafter"/>
</dbReference>
<dbReference type="GO" id="GO:0008270">
    <property type="term" value="F:zinc ion binding"/>
    <property type="evidence" value="ECO:0007669"/>
    <property type="project" value="UniProtKB-KW"/>
</dbReference>
<dbReference type="WBParaSite" id="Pan_g2338.t1">
    <property type="protein sequence ID" value="Pan_g2338.t1"/>
    <property type="gene ID" value="Pan_g2338"/>
</dbReference>
<dbReference type="InterPro" id="IPR013825">
    <property type="entry name" value="Topo_IA_cen_sub2"/>
</dbReference>
<dbReference type="InterPro" id="IPR003601">
    <property type="entry name" value="Topo_IA_2"/>
</dbReference>
<evidence type="ECO:0000256" key="2">
    <source>
        <dbReference type="ARBA" id="ARBA00009446"/>
    </source>
</evidence>
<evidence type="ECO:0000256" key="12">
    <source>
        <dbReference type="SAM" id="MobiDB-lite"/>
    </source>
</evidence>
<dbReference type="Gene3D" id="1.10.460.10">
    <property type="entry name" value="Topoisomerase I, domain 2"/>
    <property type="match status" value="1"/>
</dbReference>
<evidence type="ECO:0000313" key="17">
    <source>
        <dbReference type="WBParaSite" id="Pan_g2338.t1"/>
    </source>
</evidence>
<evidence type="ECO:0000259" key="14">
    <source>
        <dbReference type="PROSITE" id="PS51999"/>
    </source>
</evidence>
<comment type="similarity">
    <text evidence="2 11">Belongs to the type IA topoisomerase family.</text>
</comment>
<comment type="function">
    <text evidence="11">Introduces a single-strand break via transesterification at a target site in duplex DNA. Releases the supercoiling and torsional tension of DNA introduced during the DNA replication and transcription by transiently cleaving and rejoining one strand of the DNA duplex. The scissile phosphodiester is attacked by the catalytic tyrosine of the enzyme, resulting in the formation of a DNA-(5'-phosphotyrosyl)-enzyme intermediate and the expulsion of a 3'-OH DNA strand.</text>
</comment>
<dbReference type="PROSITE" id="PS51999">
    <property type="entry name" value="ZF_GRF"/>
    <property type="match status" value="1"/>
</dbReference>
<dbReference type="Pfam" id="PF06839">
    <property type="entry name" value="Zn_ribbon_GRF"/>
    <property type="match status" value="1"/>
</dbReference>
<feature type="region of interest" description="Disordered" evidence="12">
    <location>
        <begin position="612"/>
        <end position="706"/>
    </location>
</feature>
<dbReference type="EC" id="5.6.2.1" evidence="3 11"/>
<dbReference type="SMART" id="SM00436">
    <property type="entry name" value="TOP1Bc"/>
    <property type="match status" value="1"/>
</dbReference>
<dbReference type="PANTHER" id="PTHR11390">
    <property type="entry name" value="PROKARYOTIC DNA TOPOISOMERASE"/>
    <property type="match status" value="1"/>
</dbReference>
<dbReference type="GO" id="GO:0006265">
    <property type="term" value="P:DNA topological change"/>
    <property type="evidence" value="ECO:0007669"/>
    <property type="project" value="InterPro"/>
</dbReference>
<reference evidence="16" key="1">
    <citation type="journal article" date="2013" name="Genetics">
        <title>The draft genome and transcriptome of Panagrellus redivivus are shaped by the harsh demands of a free-living lifestyle.</title>
        <authorList>
            <person name="Srinivasan J."/>
            <person name="Dillman A.R."/>
            <person name="Macchietto M.G."/>
            <person name="Heikkinen L."/>
            <person name="Lakso M."/>
            <person name="Fracchia K.M."/>
            <person name="Antoshechkin I."/>
            <person name="Mortazavi A."/>
            <person name="Wong G."/>
            <person name="Sternberg P.W."/>
        </authorList>
    </citation>
    <scope>NUCLEOTIDE SEQUENCE [LARGE SCALE GENOMIC DNA]</scope>
    <source>
        <strain evidence="16">MT8872</strain>
    </source>
</reference>
<organism evidence="16 17">
    <name type="scientific">Panagrellus redivivus</name>
    <name type="common">Microworm</name>
    <dbReference type="NCBI Taxonomy" id="6233"/>
    <lineage>
        <taxon>Eukaryota</taxon>
        <taxon>Metazoa</taxon>
        <taxon>Ecdysozoa</taxon>
        <taxon>Nematoda</taxon>
        <taxon>Chromadorea</taxon>
        <taxon>Rhabditida</taxon>
        <taxon>Tylenchina</taxon>
        <taxon>Panagrolaimomorpha</taxon>
        <taxon>Panagrolaimoidea</taxon>
        <taxon>Panagrolaimidae</taxon>
        <taxon>Panagrellus</taxon>
    </lineage>
</organism>
<evidence type="ECO:0000256" key="5">
    <source>
        <dbReference type="ARBA" id="ARBA00022771"/>
    </source>
</evidence>
<dbReference type="InterPro" id="IPR034144">
    <property type="entry name" value="TOPRIM_TopoIII"/>
</dbReference>
<dbReference type="GO" id="GO:0006310">
    <property type="term" value="P:DNA recombination"/>
    <property type="evidence" value="ECO:0007669"/>
    <property type="project" value="TreeGrafter"/>
</dbReference>
<evidence type="ECO:0000256" key="11">
    <source>
        <dbReference type="RuleBase" id="RU362092"/>
    </source>
</evidence>
<dbReference type="InterPro" id="IPR000380">
    <property type="entry name" value="Topo_IA"/>
</dbReference>
<keyword evidence="4" id="KW-0479">Metal-binding</keyword>
<feature type="domain" description="GRF-type" evidence="14">
    <location>
        <begin position="714"/>
        <end position="755"/>
    </location>
</feature>
<proteinExistence type="inferred from homology"/>
<dbReference type="InterPro" id="IPR006171">
    <property type="entry name" value="TOPRIM_dom"/>
</dbReference>
<feature type="domain" description="Topo IA-type catalytic" evidence="15">
    <location>
        <begin position="165"/>
        <end position="585"/>
    </location>
</feature>
<keyword evidence="9 11" id="KW-0413">Isomerase</keyword>
<dbReference type="PROSITE" id="PS50880">
    <property type="entry name" value="TOPRIM"/>
    <property type="match status" value="1"/>
</dbReference>
<dbReference type="CDD" id="cd03362">
    <property type="entry name" value="TOPRIM_TopoIA_TopoIII"/>
    <property type="match status" value="1"/>
</dbReference>
<feature type="compositionally biased region" description="Low complexity" evidence="12">
    <location>
        <begin position="633"/>
        <end position="647"/>
    </location>
</feature>
<dbReference type="PROSITE" id="PS52039">
    <property type="entry name" value="TOPO_IA_2"/>
    <property type="match status" value="1"/>
</dbReference>
<keyword evidence="16" id="KW-1185">Reference proteome</keyword>
<dbReference type="Proteomes" id="UP000492821">
    <property type="component" value="Unassembled WGS sequence"/>
</dbReference>
<dbReference type="PRINTS" id="PR00417">
    <property type="entry name" value="PRTPISMRASEI"/>
</dbReference>
<dbReference type="InterPro" id="IPR013497">
    <property type="entry name" value="Topo_IA_cen"/>
</dbReference>
<evidence type="ECO:0000256" key="10">
    <source>
        <dbReference type="PROSITE-ProRule" id="PRU01343"/>
    </source>
</evidence>
<dbReference type="FunFam" id="1.10.290.10:FF:000001">
    <property type="entry name" value="DNA topoisomerase"/>
    <property type="match status" value="1"/>
</dbReference>
<evidence type="ECO:0000259" key="15">
    <source>
        <dbReference type="PROSITE" id="PS52039"/>
    </source>
</evidence>
<protein>
    <recommendedName>
        <fullName evidence="3 11">DNA topoisomerase</fullName>
        <ecNumber evidence="3 11">5.6.2.1</ecNumber>
    </recommendedName>
</protein>
<dbReference type="InterPro" id="IPR023406">
    <property type="entry name" value="Topo_IA_AS"/>
</dbReference>
<dbReference type="Gene3D" id="3.40.50.140">
    <property type="match status" value="1"/>
</dbReference>
<dbReference type="InterPro" id="IPR023405">
    <property type="entry name" value="Topo_IA_core_domain"/>
</dbReference>
<dbReference type="SUPFAM" id="SSF56712">
    <property type="entry name" value="Prokaryotic type I DNA topoisomerase"/>
    <property type="match status" value="1"/>
</dbReference>
<keyword evidence="6" id="KW-0862">Zinc</keyword>
<evidence type="ECO:0000313" key="16">
    <source>
        <dbReference type="Proteomes" id="UP000492821"/>
    </source>
</evidence>
<dbReference type="InterPro" id="IPR013826">
    <property type="entry name" value="Topo_IA_cen_sub3"/>
</dbReference>
<dbReference type="SMART" id="SM00437">
    <property type="entry name" value="TOP1Ac"/>
    <property type="match status" value="1"/>
</dbReference>
<evidence type="ECO:0000256" key="1">
    <source>
        <dbReference type="ARBA" id="ARBA00000213"/>
    </source>
</evidence>
<dbReference type="Gene3D" id="2.70.20.10">
    <property type="entry name" value="Topoisomerase I, domain 3"/>
    <property type="match status" value="1"/>
</dbReference>
<dbReference type="Pfam" id="PF01131">
    <property type="entry name" value="Topoisom_bac"/>
    <property type="match status" value="1"/>
</dbReference>
<keyword evidence="5 10" id="KW-0863">Zinc-finger</keyword>
<dbReference type="SMART" id="SM00493">
    <property type="entry name" value="TOPRIM"/>
    <property type="match status" value="1"/>
</dbReference>
<dbReference type="Gene3D" id="1.10.290.10">
    <property type="entry name" value="Topoisomerase I, domain 4"/>
    <property type="match status" value="1"/>
</dbReference>
<dbReference type="GO" id="GO:0005634">
    <property type="term" value="C:nucleus"/>
    <property type="evidence" value="ECO:0007669"/>
    <property type="project" value="TreeGrafter"/>
</dbReference>
<evidence type="ECO:0000256" key="6">
    <source>
        <dbReference type="ARBA" id="ARBA00022833"/>
    </source>
</evidence>
<dbReference type="PROSITE" id="PS00396">
    <property type="entry name" value="TOPO_IA_1"/>
    <property type="match status" value="1"/>
</dbReference>
<keyword evidence="8 11" id="KW-0238">DNA-binding</keyword>
<dbReference type="Pfam" id="PF01751">
    <property type="entry name" value="Toprim"/>
    <property type="match status" value="1"/>
</dbReference>
<evidence type="ECO:0000256" key="8">
    <source>
        <dbReference type="ARBA" id="ARBA00023125"/>
    </source>
</evidence>
<evidence type="ECO:0000256" key="9">
    <source>
        <dbReference type="ARBA" id="ARBA00023235"/>
    </source>
</evidence>
<feature type="domain" description="Toprim" evidence="13">
    <location>
        <begin position="3"/>
        <end position="147"/>
    </location>
</feature>
<dbReference type="GO" id="GO:0031422">
    <property type="term" value="C:RecQ family helicase-topoisomerase III complex"/>
    <property type="evidence" value="ECO:0007669"/>
    <property type="project" value="TreeGrafter"/>
</dbReference>
<evidence type="ECO:0000256" key="3">
    <source>
        <dbReference type="ARBA" id="ARBA00012891"/>
    </source>
</evidence>
<comment type="catalytic activity">
    <reaction evidence="1 11">
        <text>ATP-independent breakage of single-stranded DNA, followed by passage and rejoining.</text>
        <dbReference type="EC" id="5.6.2.1"/>
    </reaction>
</comment>
<dbReference type="InterPro" id="IPR003602">
    <property type="entry name" value="Topo_IA_DNA-bd_dom"/>
</dbReference>
<dbReference type="PANTHER" id="PTHR11390:SF21">
    <property type="entry name" value="DNA TOPOISOMERASE 3-ALPHA"/>
    <property type="match status" value="1"/>
</dbReference>
<reference evidence="17" key="2">
    <citation type="submission" date="2020-10" db="UniProtKB">
        <authorList>
            <consortium name="WormBaseParasite"/>
        </authorList>
    </citation>
    <scope>IDENTIFICATION</scope>
</reference>
<name>A0A7E4VQF8_PANRE</name>
<dbReference type="FunFam" id="3.40.50.140:FF:000003">
    <property type="entry name" value="DNA topoisomerase"/>
    <property type="match status" value="1"/>
</dbReference>
<keyword evidence="7 11" id="KW-0799">Topoisomerase</keyword>
<dbReference type="InterPro" id="IPR010666">
    <property type="entry name" value="Znf_GRF"/>
</dbReference>
<evidence type="ECO:0000259" key="13">
    <source>
        <dbReference type="PROSITE" id="PS50880"/>
    </source>
</evidence>
<accession>A0A7E4VQF8</accession>
<dbReference type="GO" id="GO:0003677">
    <property type="term" value="F:DNA binding"/>
    <property type="evidence" value="ECO:0007669"/>
    <property type="project" value="UniProtKB-KW"/>
</dbReference>
<dbReference type="AlphaFoldDB" id="A0A7E4VQF8"/>
<feature type="compositionally biased region" description="Gly residues" evidence="12">
    <location>
        <begin position="648"/>
        <end position="657"/>
    </location>
</feature>
<feature type="compositionally biased region" description="Gly residues" evidence="12">
    <location>
        <begin position="621"/>
        <end position="632"/>
    </location>
</feature>
<evidence type="ECO:0000256" key="4">
    <source>
        <dbReference type="ARBA" id="ARBA00022723"/>
    </source>
</evidence>
<sequence>MARVLCVAEKNDAAKNIALQLSGNRFQRAEGRSKYNKLYSFDGQFRGQPAKFVMTSVSGHLMTLDFGQGYKEWRPATTGELFSAPVIRSVNPNMLQIEQTLKEQSRGAEILVIWTDCDREGENIGAEIVSVCLSVNPRLDVYRARFSEITYQAVTRALNNVIRLDQNEVDAVDCRSELDLRIGAAFTRLQTLHLQSTVPTVLDGVVSYGSCQFPTLGFVVERYKAIKDFVPEPFWRLVGKHKRDGVDVEFVWDRNRLFDKQITETFHEVCNDADYATVTSVQKAPKSRWRPVALDTVEFEKLAVRKLRMSAKDAMAAAERLYTSGYVSYPRTETNIFPKEMDLASLVTAQGNSPDWGPFAQDIMTRGGPNPRNGVKTDEAHPPIHTLKPATKQELTRDWAVYELITRHFLACVSRNATGQSTTVKVDVSDEVFNANGIVIEDRGYLDVYKYDNWYGKMLPPYQEAERLKDFKVDINEGSTTAPLLLNEADLIALMDKHGIGTDATHAEHIEKIKERQYVALNPDKRFIPGFLGLALVDAYNEMGFEMSKPVLRSTLERGLVDICNGTRTKADVLAEQLQSYKRIFDRTEDRIILLSDIFKRYVGAQNLAGAAAGNHAPARGGRGAGRGGRGGSTAAVANRGGAAAQRGRGGGRGGGNAPAAPSFNFPTAGVQNPPPNNYQSSRPPQAPGPRPVVQAPRNALPPPGNGNPNPIVCGCGVPAPVRTANTSANRGRRFYGCAKQRDDPSRCNFFQWET</sequence>
<evidence type="ECO:0000256" key="7">
    <source>
        <dbReference type="ARBA" id="ARBA00023029"/>
    </source>
</evidence>
<dbReference type="InterPro" id="IPR013824">
    <property type="entry name" value="Topo_IA_cen_sub1"/>
</dbReference>
<dbReference type="CDD" id="cd00186">
    <property type="entry name" value="TOP1Ac"/>
    <property type="match status" value="1"/>
</dbReference>